<dbReference type="RefSeq" id="WP_123044399.1">
    <property type="nucleotide sequence ID" value="NZ_RDSR01000001.1"/>
</dbReference>
<evidence type="ECO:0000256" key="6">
    <source>
        <dbReference type="SAM" id="Phobius"/>
    </source>
</evidence>
<feature type="transmembrane region" description="Helical" evidence="6">
    <location>
        <begin position="419"/>
        <end position="437"/>
    </location>
</feature>
<comment type="subcellular location">
    <subcellularLocation>
        <location evidence="1">Cell membrane</location>
        <topology evidence="1">Multi-pass membrane protein</topology>
    </subcellularLocation>
</comment>
<feature type="transmembrane region" description="Helical" evidence="6">
    <location>
        <begin position="97"/>
        <end position="125"/>
    </location>
</feature>
<feature type="transmembrane region" description="Helical" evidence="6">
    <location>
        <begin position="287"/>
        <end position="307"/>
    </location>
</feature>
<evidence type="ECO:0000256" key="5">
    <source>
        <dbReference type="ARBA" id="ARBA00023136"/>
    </source>
</evidence>
<dbReference type="EMBL" id="RDSR01000001">
    <property type="protein sequence ID" value="RNE67369.1"/>
    <property type="molecule type" value="Genomic_DNA"/>
</dbReference>
<organism evidence="7 8">
    <name type="scientific">Cryobacterium tepidiphilum</name>
    <dbReference type="NCBI Taxonomy" id="2486026"/>
    <lineage>
        <taxon>Bacteria</taxon>
        <taxon>Bacillati</taxon>
        <taxon>Actinomycetota</taxon>
        <taxon>Actinomycetes</taxon>
        <taxon>Micrococcales</taxon>
        <taxon>Microbacteriaceae</taxon>
        <taxon>Cryobacterium</taxon>
    </lineage>
</organism>
<keyword evidence="5 6" id="KW-0472">Membrane</keyword>
<evidence type="ECO:0000256" key="4">
    <source>
        <dbReference type="ARBA" id="ARBA00022989"/>
    </source>
</evidence>
<feature type="transmembrane region" description="Helical" evidence="6">
    <location>
        <begin position="194"/>
        <end position="217"/>
    </location>
</feature>
<feature type="transmembrane region" description="Helical" evidence="6">
    <location>
        <begin position="362"/>
        <end position="384"/>
    </location>
</feature>
<dbReference type="InterPro" id="IPR050833">
    <property type="entry name" value="Poly_Biosynth_Transport"/>
</dbReference>
<gene>
    <name evidence="7" type="ORF">EEJ31_00930</name>
</gene>
<feature type="transmembrane region" description="Helical" evidence="6">
    <location>
        <begin position="449"/>
        <end position="470"/>
    </location>
</feature>
<dbReference type="Proteomes" id="UP000279859">
    <property type="component" value="Unassembled WGS sequence"/>
</dbReference>
<keyword evidence="4 6" id="KW-1133">Transmembrane helix</keyword>
<feature type="transmembrane region" description="Helical" evidence="6">
    <location>
        <begin position="26"/>
        <end position="47"/>
    </location>
</feature>
<proteinExistence type="predicted"/>
<keyword evidence="3 6" id="KW-0812">Transmembrane</keyword>
<evidence type="ECO:0000313" key="8">
    <source>
        <dbReference type="Proteomes" id="UP000279859"/>
    </source>
</evidence>
<dbReference type="OrthoDB" id="3246908at2"/>
<accession>A0A3M8LR61</accession>
<comment type="caution">
    <text evidence="7">The sequence shown here is derived from an EMBL/GenBank/DDBJ whole genome shotgun (WGS) entry which is preliminary data.</text>
</comment>
<feature type="transmembrane region" description="Helical" evidence="6">
    <location>
        <begin position="476"/>
        <end position="496"/>
    </location>
</feature>
<evidence type="ECO:0000256" key="3">
    <source>
        <dbReference type="ARBA" id="ARBA00022692"/>
    </source>
</evidence>
<feature type="transmembrane region" description="Helical" evidence="6">
    <location>
        <begin position="261"/>
        <end position="281"/>
    </location>
</feature>
<dbReference type="Pfam" id="PF01943">
    <property type="entry name" value="Polysacc_synt"/>
    <property type="match status" value="1"/>
</dbReference>
<feature type="transmembrane region" description="Helical" evidence="6">
    <location>
        <begin position="137"/>
        <end position="158"/>
    </location>
</feature>
<evidence type="ECO:0000256" key="1">
    <source>
        <dbReference type="ARBA" id="ARBA00004651"/>
    </source>
</evidence>
<feature type="transmembrane region" description="Helical" evidence="6">
    <location>
        <begin position="328"/>
        <end position="350"/>
    </location>
</feature>
<sequence length="521" mass="53548">MSTTVRTEAAGPAAVKPPENLMKGGITSFLGAATSALMGFILTVVLARTLGDSGAGVILQAIAIFTIVLSFARAGMDSAAVWIMPRLADHDTGQIRSALAVMFTATAGAGIVCGIGTLLLSPLLAGSGDPHAGDVRQAVAVVAWFIPVGALLLVALSATRGLGGVLPYVTVGSVALPALRPVVVGLLALGGGSLTVIALGWAAPLPLALAAAVLVLVRQVRRHERAGDARGSFFAPSRTLRKTIWAYSAPRVVSAGLEQSVIWLDVLLVGIISGSAAAGVYGGASRFVAAGLIVNTAIRVVVAPAFSRLLAQEKKAETGALYRTAATWLVLFGTPIYVILALFSPVVLGLLGPEFVRGGTALSILCVGAVLTFTAGTIQSLLLMSGRSGWDAVNKSVVLFVNVAGNLLLIPLMGITGAAVTWAFSMLVDAALAAIEVRKFLGISIELRSVLYALLVPVASVGLPAGIARLTLGPGLLPMTLSIVVGGIFLLTWCALDRERLHLHELVVLARRKRAPSPSLL</sequence>
<evidence type="ECO:0000313" key="7">
    <source>
        <dbReference type="EMBL" id="RNE67369.1"/>
    </source>
</evidence>
<reference evidence="7 8" key="1">
    <citation type="submission" date="2018-11" db="EMBL/GenBank/DDBJ databases">
        <title>Cryobacterium sp. nov., isolated from rhizosphere soil of lettuce.</title>
        <authorList>
            <person name="Wang Y."/>
        </authorList>
    </citation>
    <scope>NUCLEOTIDE SEQUENCE [LARGE SCALE GENOMIC DNA]</scope>
    <source>
        <strain evidence="7 8">NEAU-85</strain>
    </source>
</reference>
<feature type="transmembrane region" description="Helical" evidence="6">
    <location>
        <begin position="165"/>
        <end position="188"/>
    </location>
</feature>
<dbReference type="InterPro" id="IPR002797">
    <property type="entry name" value="Polysacc_synth"/>
</dbReference>
<keyword evidence="8" id="KW-1185">Reference proteome</keyword>
<dbReference type="AlphaFoldDB" id="A0A3M8LR61"/>
<dbReference type="GO" id="GO:0005886">
    <property type="term" value="C:plasma membrane"/>
    <property type="evidence" value="ECO:0007669"/>
    <property type="project" value="UniProtKB-SubCell"/>
</dbReference>
<keyword evidence="2" id="KW-1003">Cell membrane</keyword>
<feature type="transmembrane region" description="Helical" evidence="6">
    <location>
        <begin position="53"/>
        <end position="76"/>
    </location>
</feature>
<evidence type="ECO:0000256" key="2">
    <source>
        <dbReference type="ARBA" id="ARBA00022475"/>
    </source>
</evidence>
<name>A0A3M8LR61_9MICO</name>
<protein>
    <submittedName>
        <fullName evidence="7">Flippase</fullName>
    </submittedName>
</protein>
<dbReference type="PANTHER" id="PTHR30250">
    <property type="entry name" value="PST FAMILY PREDICTED COLANIC ACID TRANSPORTER"/>
    <property type="match status" value="1"/>
</dbReference>
<dbReference type="PANTHER" id="PTHR30250:SF11">
    <property type="entry name" value="O-ANTIGEN TRANSPORTER-RELATED"/>
    <property type="match status" value="1"/>
</dbReference>
<feature type="transmembrane region" description="Helical" evidence="6">
    <location>
        <begin position="396"/>
        <end position="413"/>
    </location>
</feature>